<organism evidence="2 3">
    <name type="scientific">Meloidogyne enterolobii</name>
    <name type="common">Root-knot nematode worm</name>
    <name type="synonym">Meloidogyne mayaguensis</name>
    <dbReference type="NCBI Taxonomy" id="390850"/>
    <lineage>
        <taxon>Eukaryota</taxon>
        <taxon>Metazoa</taxon>
        <taxon>Ecdysozoa</taxon>
        <taxon>Nematoda</taxon>
        <taxon>Chromadorea</taxon>
        <taxon>Rhabditida</taxon>
        <taxon>Tylenchina</taxon>
        <taxon>Tylenchomorpha</taxon>
        <taxon>Tylenchoidea</taxon>
        <taxon>Meloidogynidae</taxon>
        <taxon>Meloidogyninae</taxon>
        <taxon>Meloidogyne</taxon>
    </lineage>
</organism>
<evidence type="ECO:0000313" key="2">
    <source>
        <dbReference type="EMBL" id="CAD2200157.1"/>
    </source>
</evidence>
<dbReference type="Proteomes" id="UP000580250">
    <property type="component" value="Unassembled WGS sequence"/>
</dbReference>
<accession>A0A6V7XMP4</accession>
<feature type="region of interest" description="Disordered" evidence="1">
    <location>
        <begin position="1"/>
        <end position="23"/>
    </location>
</feature>
<dbReference type="EMBL" id="CAJEWN010001806">
    <property type="protein sequence ID" value="CAD2200157.1"/>
    <property type="molecule type" value="Genomic_DNA"/>
</dbReference>
<evidence type="ECO:0000256" key="1">
    <source>
        <dbReference type="SAM" id="MobiDB-lite"/>
    </source>
</evidence>
<reference evidence="2 3" key="1">
    <citation type="submission" date="2020-08" db="EMBL/GenBank/DDBJ databases">
        <authorList>
            <person name="Koutsovoulos G."/>
            <person name="Danchin GJ E."/>
        </authorList>
    </citation>
    <scope>NUCLEOTIDE SEQUENCE [LARGE SCALE GENOMIC DNA]</scope>
</reference>
<proteinExistence type="predicted"/>
<dbReference type="AlphaFoldDB" id="A0A6V7XMP4"/>
<gene>
    <name evidence="2" type="ORF">MENT_LOCUS53601</name>
</gene>
<feature type="compositionally biased region" description="Basic and acidic residues" evidence="1">
    <location>
        <begin position="1"/>
        <end position="21"/>
    </location>
</feature>
<sequence>MPHQSKNDSENRQKSEADSGTKKRNAISIIFKIKKKFLIRNCRIRTCVSAIVVTPGGANSPRKK</sequence>
<comment type="caution">
    <text evidence="2">The sequence shown here is derived from an EMBL/GenBank/DDBJ whole genome shotgun (WGS) entry which is preliminary data.</text>
</comment>
<name>A0A6V7XMP4_MELEN</name>
<evidence type="ECO:0000313" key="3">
    <source>
        <dbReference type="Proteomes" id="UP000580250"/>
    </source>
</evidence>
<protein>
    <submittedName>
        <fullName evidence="2">Uncharacterized protein</fullName>
    </submittedName>
</protein>